<evidence type="ECO:0000313" key="12">
    <source>
        <dbReference type="Proteomes" id="UP000023795"/>
    </source>
</evidence>
<keyword evidence="4" id="KW-0201">Cytochrome c-type biogenesis</keyword>
<evidence type="ECO:0000256" key="9">
    <source>
        <dbReference type="SAM" id="SignalP"/>
    </source>
</evidence>
<dbReference type="GO" id="GO:0045454">
    <property type="term" value="P:cell redox homeostasis"/>
    <property type="evidence" value="ECO:0007669"/>
    <property type="project" value="TreeGrafter"/>
</dbReference>
<dbReference type="PANTHER" id="PTHR32234">
    <property type="entry name" value="THIOL:DISULFIDE INTERCHANGE PROTEIN DSBD"/>
    <property type="match status" value="1"/>
</dbReference>
<dbReference type="GO" id="GO:0017004">
    <property type="term" value="P:cytochrome complex assembly"/>
    <property type="evidence" value="ECO:0007669"/>
    <property type="project" value="UniProtKB-KW"/>
</dbReference>
<keyword evidence="2" id="KW-1003">Cell membrane</keyword>
<dbReference type="PROSITE" id="PS51352">
    <property type="entry name" value="THIOREDOXIN_2"/>
    <property type="match status" value="1"/>
</dbReference>
<dbReference type="Proteomes" id="UP000023795">
    <property type="component" value="Unassembled WGS sequence"/>
</dbReference>
<feature type="transmembrane region" description="Helical" evidence="8">
    <location>
        <begin position="457"/>
        <end position="479"/>
    </location>
</feature>
<dbReference type="InterPro" id="IPR036929">
    <property type="entry name" value="DsbDN_sf"/>
</dbReference>
<evidence type="ECO:0000256" key="7">
    <source>
        <dbReference type="SAM" id="MobiDB-lite"/>
    </source>
</evidence>
<feature type="transmembrane region" description="Helical" evidence="8">
    <location>
        <begin position="491"/>
        <end position="509"/>
    </location>
</feature>
<keyword evidence="12" id="KW-1185">Reference proteome</keyword>
<dbReference type="Pfam" id="PF02683">
    <property type="entry name" value="DsbD_TM"/>
    <property type="match status" value="1"/>
</dbReference>
<evidence type="ECO:0000256" key="1">
    <source>
        <dbReference type="ARBA" id="ARBA00004651"/>
    </source>
</evidence>
<feature type="compositionally biased region" description="Low complexity" evidence="7">
    <location>
        <begin position="166"/>
        <end position="185"/>
    </location>
</feature>
<dbReference type="eggNOG" id="COG4232">
    <property type="taxonomic scope" value="Bacteria"/>
</dbReference>
<dbReference type="PANTHER" id="PTHR32234:SF0">
    <property type="entry name" value="THIOL:DISULFIDE INTERCHANGE PROTEIN DSBD"/>
    <property type="match status" value="1"/>
</dbReference>
<accession>L2FBF9</accession>
<dbReference type="OrthoDB" id="9811036at2"/>
<comment type="caution">
    <text evidence="11">The sequence shown here is derived from an EMBL/GenBank/DDBJ whole genome shotgun (WGS) entry which is preliminary data.</text>
</comment>
<feature type="region of interest" description="Disordered" evidence="7">
    <location>
        <begin position="165"/>
        <end position="206"/>
    </location>
</feature>
<reference evidence="11 12" key="1">
    <citation type="journal article" date="2013" name="Genome Announc.">
        <title>Genome Sequence of Moraxella macacae 0408225, a Novel Bacterial Species Isolated from a Cynomolgus Macaque with Epistaxis.</title>
        <authorList>
            <person name="Ladner J.T."/>
            <person name="Whitehouse C.A."/>
            <person name="Koroleva G.I."/>
            <person name="Palacios G.F."/>
        </authorList>
    </citation>
    <scope>NUCLEOTIDE SEQUENCE [LARGE SCALE GENOMIC DNA]</scope>
    <source>
        <strain evidence="11 12">0408225</strain>
    </source>
</reference>
<feature type="region of interest" description="Disordered" evidence="7">
    <location>
        <begin position="251"/>
        <end position="276"/>
    </location>
</feature>
<evidence type="ECO:0000256" key="5">
    <source>
        <dbReference type="ARBA" id="ARBA00022989"/>
    </source>
</evidence>
<feature type="transmembrane region" description="Helical" evidence="8">
    <location>
        <begin position="296"/>
        <end position="325"/>
    </location>
</feature>
<evidence type="ECO:0000256" key="8">
    <source>
        <dbReference type="SAM" id="Phobius"/>
    </source>
</evidence>
<proteinExistence type="predicted"/>
<dbReference type="InterPro" id="IPR003834">
    <property type="entry name" value="Cyt_c_assmbl_TM_dom"/>
</dbReference>
<dbReference type="InterPro" id="IPR028250">
    <property type="entry name" value="DsbDN"/>
</dbReference>
<dbReference type="STRING" id="1230338.MOMA_05230"/>
<organism evidence="11 12">
    <name type="scientific">Moraxella macacae 0408225</name>
    <dbReference type="NCBI Taxonomy" id="1230338"/>
    <lineage>
        <taxon>Bacteria</taxon>
        <taxon>Pseudomonadati</taxon>
        <taxon>Pseudomonadota</taxon>
        <taxon>Gammaproteobacteria</taxon>
        <taxon>Moraxellales</taxon>
        <taxon>Moraxellaceae</taxon>
        <taxon>Moraxella</taxon>
    </lineage>
</organism>
<dbReference type="EMBL" id="ANIN01000001">
    <property type="protein sequence ID" value="ELA09778.1"/>
    <property type="molecule type" value="Genomic_DNA"/>
</dbReference>
<feature type="transmembrane region" description="Helical" evidence="8">
    <location>
        <begin position="337"/>
        <end position="361"/>
    </location>
</feature>
<dbReference type="AlphaFoldDB" id="L2FBF9"/>
<dbReference type="Gene3D" id="3.40.30.10">
    <property type="entry name" value="Glutaredoxin"/>
    <property type="match status" value="1"/>
</dbReference>
<keyword evidence="6 8" id="KW-0472">Membrane</keyword>
<evidence type="ECO:0000313" key="11">
    <source>
        <dbReference type="EMBL" id="ELA09778.1"/>
    </source>
</evidence>
<evidence type="ECO:0000259" key="10">
    <source>
        <dbReference type="PROSITE" id="PS51352"/>
    </source>
</evidence>
<feature type="transmembrane region" description="Helical" evidence="8">
    <location>
        <begin position="548"/>
        <end position="567"/>
    </location>
</feature>
<evidence type="ECO:0000256" key="3">
    <source>
        <dbReference type="ARBA" id="ARBA00022692"/>
    </source>
</evidence>
<evidence type="ECO:0000256" key="6">
    <source>
        <dbReference type="ARBA" id="ARBA00023136"/>
    </source>
</evidence>
<feature type="domain" description="Thioredoxin" evidence="10">
    <location>
        <begin position="572"/>
        <end position="705"/>
    </location>
</feature>
<keyword evidence="9" id="KW-0732">Signal</keyword>
<feature type="transmembrane region" description="Helical" evidence="8">
    <location>
        <begin position="418"/>
        <end position="451"/>
    </location>
</feature>
<comment type="subcellular location">
    <subcellularLocation>
        <location evidence="1">Cell membrane</location>
        <topology evidence="1">Multi-pass membrane protein</topology>
    </subcellularLocation>
</comment>
<dbReference type="GO" id="GO:0005886">
    <property type="term" value="C:plasma membrane"/>
    <property type="evidence" value="ECO:0007669"/>
    <property type="project" value="UniProtKB-SubCell"/>
</dbReference>
<keyword evidence="5 8" id="KW-1133">Transmembrane helix</keyword>
<gene>
    <name evidence="11" type="ORF">MOMA_05230</name>
</gene>
<feature type="compositionally biased region" description="Low complexity" evidence="7">
    <location>
        <begin position="192"/>
        <end position="206"/>
    </location>
</feature>
<dbReference type="GO" id="GO:0015035">
    <property type="term" value="F:protein-disulfide reductase activity"/>
    <property type="evidence" value="ECO:0007669"/>
    <property type="project" value="TreeGrafter"/>
</dbReference>
<protein>
    <submittedName>
        <fullName evidence="11">Cytochrome c biogenesis protein, transmembrane region</fullName>
    </submittedName>
</protein>
<dbReference type="PATRIC" id="fig|1230338.3.peg.1138"/>
<dbReference type="Pfam" id="PF00085">
    <property type="entry name" value="Thioredoxin"/>
    <property type="match status" value="1"/>
</dbReference>
<dbReference type="InterPro" id="IPR036249">
    <property type="entry name" value="Thioredoxin-like_sf"/>
</dbReference>
<dbReference type="Pfam" id="PF11412">
    <property type="entry name" value="DsbD_N"/>
    <property type="match status" value="1"/>
</dbReference>
<dbReference type="InterPro" id="IPR013766">
    <property type="entry name" value="Thioredoxin_domain"/>
</dbReference>
<feature type="chain" id="PRO_5005688177" evidence="9">
    <location>
        <begin position="30"/>
        <end position="705"/>
    </location>
</feature>
<dbReference type="Gene3D" id="2.60.40.1250">
    <property type="entry name" value="Thiol:disulfide interchange protein DsbD, N-terminal domain"/>
    <property type="match status" value="1"/>
</dbReference>
<feature type="transmembrane region" description="Helical" evidence="8">
    <location>
        <begin position="376"/>
        <end position="397"/>
    </location>
</feature>
<evidence type="ECO:0000256" key="2">
    <source>
        <dbReference type="ARBA" id="ARBA00022475"/>
    </source>
</evidence>
<feature type="signal peptide" evidence="9">
    <location>
        <begin position="1"/>
        <end position="29"/>
    </location>
</feature>
<name>L2FBF9_9GAMM</name>
<dbReference type="SUPFAM" id="SSF74863">
    <property type="entry name" value="Thiol:disulfide interchange protein DsbD, N-terminal domain (DsbD-alpha)"/>
    <property type="match status" value="1"/>
</dbReference>
<evidence type="ECO:0000256" key="4">
    <source>
        <dbReference type="ARBA" id="ARBA00022748"/>
    </source>
</evidence>
<dbReference type="RefSeq" id="WP_009767596.1">
    <property type="nucleotide sequence ID" value="NZ_ANIN01000001.1"/>
</dbReference>
<keyword evidence="3 8" id="KW-0812">Transmembrane</keyword>
<dbReference type="SUPFAM" id="SSF52833">
    <property type="entry name" value="Thioredoxin-like"/>
    <property type="match status" value="1"/>
</dbReference>
<feature type="transmembrane region" description="Helical" evidence="8">
    <location>
        <begin position="515"/>
        <end position="536"/>
    </location>
</feature>
<sequence length="705" mass="75617">MTFLPKKLKKSVLVGILLATHLTTPIAHSDGLGDLFGNTTKTSDILPADQAFRVFPTQKGNVISVRVEVQDGYYAYQDKLKLDLPAGVSATPFSFSIEPKFVDDPDFGRVAVFEKTFTATSTLTSDVKIDKVQAAVKWQGCAKAGLCYPPEKTNFSIQNLSANVEKAQNNQQKNQQDSQQDSQQADVKKSSKQAVATSTAAASTATATNLAAQTEMPEKTSQMNENQVASVAMVDNASALAETASSTSVALASPDTSSQNASAQATTQATTKQNSVSLDVSSQDQDIFGLADHTGLALMLLFLAGLGLAFTPCVLPMLPIVANIVARQHNPTAKKGLLLTGGYGLGVATSYGLIGALIAVFGQSLGVITWLQNPKILLSFALLFVLLGLYMLDFLPIRLPARLSMKLQGLTQVGENRLGSVTGSFVTGFFSALVVSPCVSAPLAGALAGVATVGNPVIGFFALFMLGLGLSTPLILLGATQGNFMPKAGEWMNWVKTGFALMMFAVALLMTERVFISSLMLALWAVWFAVVAIWAYHWQGRGQLLSKAIALIFALWTTVLVLGVALGSTDNWQPLKPLTNQQVSTQAGQQATKQNAPIKIHKLSELEPLLAQYPNVLVDVTADWCIECRIMEKTLFANPPATLANWQVVKLDVTENTPDSKEVYQQLQVFGPPVLLYFQNGKLAERQNGETKRADFEAALNKLSQ</sequence>